<accession>A0A3P7IKL3</accession>
<gene>
    <name evidence="1" type="ORF">SVUK_LOCUS8709</name>
</gene>
<keyword evidence="2" id="KW-1185">Reference proteome</keyword>
<sequence>MSAVLGKRTAPAMLIALIELKVMSANVALDSWTLLQMSYTIQEEFAISQNRQSIMVRLADRCE</sequence>
<evidence type="ECO:0000313" key="1">
    <source>
        <dbReference type="EMBL" id="VDM73711.1"/>
    </source>
</evidence>
<reference evidence="1 2" key="1">
    <citation type="submission" date="2018-11" db="EMBL/GenBank/DDBJ databases">
        <authorList>
            <consortium name="Pathogen Informatics"/>
        </authorList>
    </citation>
    <scope>NUCLEOTIDE SEQUENCE [LARGE SCALE GENOMIC DNA]</scope>
</reference>
<organism evidence="1 2">
    <name type="scientific">Strongylus vulgaris</name>
    <name type="common">Blood worm</name>
    <dbReference type="NCBI Taxonomy" id="40348"/>
    <lineage>
        <taxon>Eukaryota</taxon>
        <taxon>Metazoa</taxon>
        <taxon>Ecdysozoa</taxon>
        <taxon>Nematoda</taxon>
        <taxon>Chromadorea</taxon>
        <taxon>Rhabditida</taxon>
        <taxon>Rhabditina</taxon>
        <taxon>Rhabditomorpha</taxon>
        <taxon>Strongyloidea</taxon>
        <taxon>Strongylidae</taxon>
        <taxon>Strongylus</taxon>
    </lineage>
</organism>
<name>A0A3P7IKL3_STRVU</name>
<dbReference type="AlphaFoldDB" id="A0A3P7IKL3"/>
<protein>
    <submittedName>
        <fullName evidence="1">Uncharacterized protein</fullName>
    </submittedName>
</protein>
<dbReference type="EMBL" id="UYYB01032073">
    <property type="protein sequence ID" value="VDM73711.1"/>
    <property type="molecule type" value="Genomic_DNA"/>
</dbReference>
<proteinExistence type="predicted"/>
<dbReference type="Proteomes" id="UP000270094">
    <property type="component" value="Unassembled WGS sequence"/>
</dbReference>
<evidence type="ECO:0000313" key="2">
    <source>
        <dbReference type="Proteomes" id="UP000270094"/>
    </source>
</evidence>